<dbReference type="GO" id="GO:0034599">
    <property type="term" value="P:cellular response to oxidative stress"/>
    <property type="evidence" value="ECO:0007669"/>
    <property type="project" value="TreeGrafter"/>
</dbReference>
<dbReference type="EMBL" id="SMAA01000022">
    <property type="protein sequence ID" value="TCS76434.1"/>
    <property type="molecule type" value="Genomic_DNA"/>
</dbReference>
<dbReference type="SUPFAM" id="SSF55068">
    <property type="entry name" value="Peptide methionine sulfoxide reductase"/>
    <property type="match status" value="1"/>
</dbReference>
<dbReference type="HAMAP" id="MF_01401">
    <property type="entry name" value="MsrA"/>
    <property type="match status" value="1"/>
</dbReference>
<comment type="catalytic activity">
    <reaction evidence="2 4">
        <text>L-methionyl-[protein] + [thioredoxin]-disulfide + H2O = L-methionyl-(S)-S-oxide-[protein] + [thioredoxin]-dithiol</text>
        <dbReference type="Rhea" id="RHEA:14217"/>
        <dbReference type="Rhea" id="RHEA-COMP:10698"/>
        <dbReference type="Rhea" id="RHEA-COMP:10700"/>
        <dbReference type="Rhea" id="RHEA-COMP:12313"/>
        <dbReference type="Rhea" id="RHEA-COMP:12315"/>
        <dbReference type="ChEBI" id="CHEBI:15377"/>
        <dbReference type="ChEBI" id="CHEBI:16044"/>
        <dbReference type="ChEBI" id="CHEBI:29950"/>
        <dbReference type="ChEBI" id="CHEBI:44120"/>
        <dbReference type="ChEBI" id="CHEBI:50058"/>
        <dbReference type="EC" id="1.8.4.11"/>
    </reaction>
</comment>
<dbReference type="Gene3D" id="3.30.1060.10">
    <property type="entry name" value="Peptide methionine sulphoxide reductase MsrA"/>
    <property type="match status" value="1"/>
</dbReference>
<dbReference type="PANTHER" id="PTHR42799:SF2">
    <property type="entry name" value="MITOCHONDRIAL PEPTIDE METHIONINE SULFOXIDE REDUCTASE"/>
    <property type="match status" value="1"/>
</dbReference>
<evidence type="ECO:0000256" key="3">
    <source>
        <dbReference type="ARBA" id="ARBA00048782"/>
    </source>
</evidence>
<accession>A0A4R3K2F1</accession>
<dbReference type="NCBIfam" id="TIGR00401">
    <property type="entry name" value="msrA"/>
    <property type="match status" value="1"/>
</dbReference>
<protein>
    <recommendedName>
        <fullName evidence="4">Peptide methionine sulfoxide reductase MsrA</fullName>
        <shortName evidence="4">Protein-methionine-S-oxide reductase</shortName>
        <ecNumber evidence="4">1.8.4.11</ecNumber>
    </recommendedName>
    <alternativeName>
        <fullName evidence="4">Peptide-methionine (S)-S-oxide reductase</fullName>
        <shortName evidence="4">Peptide Met(O) reductase</shortName>
    </alternativeName>
</protein>
<evidence type="ECO:0000256" key="2">
    <source>
        <dbReference type="ARBA" id="ARBA00047806"/>
    </source>
</evidence>
<name>A0A4R3K2F1_9FIRM</name>
<keyword evidence="7" id="KW-1185">Reference proteome</keyword>
<dbReference type="GO" id="GO:0033744">
    <property type="term" value="F:L-methionine:thioredoxin-disulfide S-oxidoreductase activity"/>
    <property type="evidence" value="ECO:0007669"/>
    <property type="project" value="RHEA"/>
</dbReference>
<evidence type="ECO:0000256" key="1">
    <source>
        <dbReference type="ARBA" id="ARBA00023002"/>
    </source>
</evidence>
<comment type="caution">
    <text evidence="4">Lacks conserved residue(s) required for the propagation of feature annotation.</text>
</comment>
<dbReference type="Pfam" id="PF01625">
    <property type="entry name" value="PMSR"/>
    <property type="match status" value="1"/>
</dbReference>
<evidence type="ECO:0000313" key="7">
    <source>
        <dbReference type="Proteomes" id="UP000295188"/>
    </source>
</evidence>
<comment type="similarity">
    <text evidence="4">Belongs to the MsrA Met sulfoxide reductase family.</text>
</comment>
<evidence type="ECO:0000313" key="6">
    <source>
        <dbReference type="EMBL" id="TCS76434.1"/>
    </source>
</evidence>
<feature type="domain" description="Peptide methionine sulphoxide reductase MsrA" evidence="5">
    <location>
        <begin position="6"/>
        <end position="164"/>
    </location>
</feature>
<gene>
    <name evidence="4" type="primary">msrA</name>
    <name evidence="6" type="ORF">EDC37_1225</name>
</gene>
<dbReference type="GO" id="GO:0008113">
    <property type="term" value="F:peptide-methionine (S)-S-oxide reductase activity"/>
    <property type="evidence" value="ECO:0007669"/>
    <property type="project" value="UniProtKB-UniRule"/>
</dbReference>
<dbReference type="GO" id="GO:0005737">
    <property type="term" value="C:cytoplasm"/>
    <property type="evidence" value="ECO:0007669"/>
    <property type="project" value="TreeGrafter"/>
</dbReference>
<evidence type="ECO:0000259" key="5">
    <source>
        <dbReference type="Pfam" id="PF01625"/>
    </source>
</evidence>
<evidence type="ECO:0000256" key="4">
    <source>
        <dbReference type="HAMAP-Rule" id="MF_01401"/>
    </source>
</evidence>
<dbReference type="Proteomes" id="UP000295188">
    <property type="component" value="Unassembled WGS sequence"/>
</dbReference>
<reference evidence="6 7" key="1">
    <citation type="submission" date="2019-03" db="EMBL/GenBank/DDBJ databases">
        <title>Genomic Encyclopedia of Type Strains, Phase IV (KMG-IV): sequencing the most valuable type-strain genomes for metagenomic binning, comparative biology and taxonomic classification.</title>
        <authorList>
            <person name="Goeker M."/>
        </authorList>
    </citation>
    <scope>NUCLEOTIDE SEQUENCE [LARGE SCALE GENOMIC DNA]</scope>
    <source>
        <strain evidence="6 7">DSM 20467</strain>
    </source>
</reference>
<dbReference type="RefSeq" id="WP_165874514.1">
    <property type="nucleotide sequence ID" value="NZ_SMAA01000022.1"/>
</dbReference>
<dbReference type="InterPro" id="IPR050162">
    <property type="entry name" value="MsrA_MetSO_reductase"/>
</dbReference>
<comment type="function">
    <text evidence="4">Has an important function as a repair enzyme for proteins that have been inactivated by oxidation. Catalyzes the reversible oxidation-reduction of methionine sulfoxide in proteins to methionine.</text>
</comment>
<keyword evidence="1 4" id="KW-0560">Oxidoreductase</keyword>
<sequence>MYTKNIYFAGGNFYELQELFSRVRGVVATKAGYINSCTANPQHKDVLAGGTGAAIGIKISYNPKRIDLSTLLDILCTVIDPYTPNKQKKYAGNMYRNGVYYDEQEDEAIVQFYMHFIKSKRQKSSSMMSDTGMLGRKCYMEALPLKNFYPAEEVHQYYLRKNPATETVINFMRLRELEIITAS</sequence>
<proteinExistence type="inferred from homology"/>
<dbReference type="PANTHER" id="PTHR42799">
    <property type="entry name" value="MITOCHONDRIAL PEPTIDE METHIONINE SULFOXIDE REDUCTASE"/>
    <property type="match status" value="1"/>
</dbReference>
<comment type="caution">
    <text evidence="6">The sequence shown here is derived from an EMBL/GenBank/DDBJ whole genome shotgun (WGS) entry which is preliminary data.</text>
</comment>
<dbReference type="AlphaFoldDB" id="A0A4R3K2F1"/>
<dbReference type="InterPro" id="IPR002569">
    <property type="entry name" value="Met_Sox_Rdtase_MsrA_dom"/>
</dbReference>
<dbReference type="InterPro" id="IPR036509">
    <property type="entry name" value="Met_Sox_Rdtase_MsrA_sf"/>
</dbReference>
<comment type="catalytic activity">
    <reaction evidence="3 4">
        <text>[thioredoxin]-disulfide + L-methionine + H2O = L-methionine (S)-S-oxide + [thioredoxin]-dithiol</text>
        <dbReference type="Rhea" id="RHEA:19993"/>
        <dbReference type="Rhea" id="RHEA-COMP:10698"/>
        <dbReference type="Rhea" id="RHEA-COMP:10700"/>
        <dbReference type="ChEBI" id="CHEBI:15377"/>
        <dbReference type="ChEBI" id="CHEBI:29950"/>
        <dbReference type="ChEBI" id="CHEBI:50058"/>
        <dbReference type="ChEBI" id="CHEBI:57844"/>
        <dbReference type="ChEBI" id="CHEBI:58772"/>
        <dbReference type="EC" id="1.8.4.11"/>
    </reaction>
</comment>
<dbReference type="EC" id="1.8.4.11" evidence="4"/>
<organism evidence="6 7">
    <name type="scientific">Pectinatus cerevisiiphilus</name>
    <dbReference type="NCBI Taxonomy" id="86956"/>
    <lineage>
        <taxon>Bacteria</taxon>
        <taxon>Bacillati</taxon>
        <taxon>Bacillota</taxon>
        <taxon>Negativicutes</taxon>
        <taxon>Selenomonadales</taxon>
        <taxon>Selenomonadaceae</taxon>
        <taxon>Pectinatus</taxon>
    </lineage>
</organism>